<evidence type="ECO:0000313" key="3">
    <source>
        <dbReference type="Proteomes" id="UP000186922"/>
    </source>
</evidence>
<dbReference type="SUPFAM" id="SSF56112">
    <property type="entry name" value="Protein kinase-like (PK-like)"/>
    <property type="match status" value="1"/>
</dbReference>
<dbReference type="SMART" id="SM00220">
    <property type="entry name" value="S_TKc"/>
    <property type="match status" value="1"/>
</dbReference>
<evidence type="ECO:0000259" key="1">
    <source>
        <dbReference type="PROSITE" id="PS50011"/>
    </source>
</evidence>
<dbReference type="Proteomes" id="UP000186922">
    <property type="component" value="Unassembled WGS sequence"/>
</dbReference>
<keyword evidence="3" id="KW-1185">Reference proteome</keyword>
<sequence length="282" mass="31932">MEDLDRAALQERRFIGFELSGEFHSGQPGVYVHSSIDIATRTPIAVNRHFDDTDKEKQNAQVNVVKHLGFQRELPNPTQKMAVQTSPSPEEFQKWSKHLLLGIQYLHEKEIVHKDTASCKLFLSCIKREESILRIGDFDRSQRLQSHDTLPNGVTFGGSINTMAPQMLAKHGFGSTDLHVGRKSDIFSVGWVVTEMMQSTLMFPVLLEDDYGSVASLFAEYILQGGRAAPPVNCCAEIKELLDSCLQKDPDKRREACELLELSFFRVKPQVLRWMRRVGTPS</sequence>
<comment type="caution">
    <text evidence="2">The sequence shown here is derived from an EMBL/GenBank/DDBJ whole genome shotgun (WGS) entry which is preliminary data.</text>
</comment>
<proteinExistence type="predicted"/>
<dbReference type="PROSITE" id="PS50011">
    <property type="entry name" value="PROTEIN_KINASE_DOM"/>
    <property type="match status" value="1"/>
</dbReference>
<reference evidence="2 3" key="1">
    <citation type="journal article" date="2016" name="Nat. Commun.">
        <title>Extremotolerant tardigrade genome and improved radiotolerance of human cultured cells by tardigrade-unique protein.</title>
        <authorList>
            <person name="Hashimoto T."/>
            <person name="Horikawa D.D."/>
            <person name="Saito Y."/>
            <person name="Kuwahara H."/>
            <person name="Kozuka-Hata H."/>
            <person name="Shin-I T."/>
            <person name="Minakuchi Y."/>
            <person name="Ohishi K."/>
            <person name="Motoyama A."/>
            <person name="Aizu T."/>
            <person name="Enomoto A."/>
            <person name="Kondo K."/>
            <person name="Tanaka S."/>
            <person name="Hara Y."/>
            <person name="Koshikawa S."/>
            <person name="Sagara H."/>
            <person name="Miura T."/>
            <person name="Yokobori S."/>
            <person name="Miyagawa K."/>
            <person name="Suzuki Y."/>
            <person name="Kubo T."/>
            <person name="Oyama M."/>
            <person name="Kohara Y."/>
            <person name="Fujiyama A."/>
            <person name="Arakawa K."/>
            <person name="Katayama T."/>
            <person name="Toyoda A."/>
            <person name="Kunieda T."/>
        </authorList>
    </citation>
    <scope>NUCLEOTIDE SEQUENCE [LARGE SCALE GENOMIC DNA]</scope>
    <source>
        <strain evidence="2 3">YOKOZUNA-1</strain>
    </source>
</reference>
<dbReference type="GO" id="GO:0005524">
    <property type="term" value="F:ATP binding"/>
    <property type="evidence" value="ECO:0007669"/>
    <property type="project" value="InterPro"/>
</dbReference>
<dbReference type="InterPro" id="IPR011009">
    <property type="entry name" value="Kinase-like_dom_sf"/>
</dbReference>
<dbReference type="Pfam" id="PF00069">
    <property type="entry name" value="Pkinase"/>
    <property type="match status" value="1"/>
</dbReference>
<feature type="domain" description="Protein kinase" evidence="1">
    <location>
        <begin position="1"/>
        <end position="265"/>
    </location>
</feature>
<protein>
    <recommendedName>
        <fullName evidence="1">Protein kinase domain-containing protein</fullName>
    </recommendedName>
</protein>
<dbReference type="InterPro" id="IPR053235">
    <property type="entry name" value="Ser_Thr_kinase"/>
</dbReference>
<dbReference type="AlphaFoldDB" id="A0A1D1W594"/>
<dbReference type="EMBL" id="BDGG01000018">
    <property type="protein sequence ID" value="GAV08647.1"/>
    <property type="molecule type" value="Genomic_DNA"/>
</dbReference>
<dbReference type="GO" id="GO:0004674">
    <property type="term" value="F:protein serine/threonine kinase activity"/>
    <property type="evidence" value="ECO:0007669"/>
    <property type="project" value="TreeGrafter"/>
</dbReference>
<gene>
    <name evidence="2" type="primary">RvY_18309-1</name>
    <name evidence="2" type="synonym">RvY_18309.1</name>
    <name evidence="2" type="ORF">RvY_18309</name>
</gene>
<dbReference type="OrthoDB" id="248923at2759"/>
<evidence type="ECO:0000313" key="2">
    <source>
        <dbReference type="EMBL" id="GAV08647.1"/>
    </source>
</evidence>
<dbReference type="InterPro" id="IPR000719">
    <property type="entry name" value="Prot_kinase_dom"/>
</dbReference>
<organism evidence="2 3">
    <name type="scientific">Ramazzottius varieornatus</name>
    <name type="common">Water bear</name>
    <name type="synonym">Tardigrade</name>
    <dbReference type="NCBI Taxonomy" id="947166"/>
    <lineage>
        <taxon>Eukaryota</taxon>
        <taxon>Metazoa</taxon>
        <taxon>Ecdysozoa</taxon>
        <taxon>Tardigrada</taxon>
        <taxon>Eutardigrada</taxon>
        <taxon>Parachela</taxon>
        <taxon>Hypsibioidea</taxon>
        <taxon>Ramazzottiidae</taxon>
        <taxon>Ramazzottius</taxon>
    </lineage>
</organism>
<accession>A0A1D1W594</accession>
<dbReference type="Gene3D" id="1.10.510.10">
    <property type="entry name" value="Transferase(Phosphotransferase) domain 1"/>
    <property type="match status" value="1"/>
</dbReference>
<dbReference type="STRING" id="947166.A0A1D1W594"/>
<dbReference type="GO" id="GO:0005737">
    <property type="term" value="C:cytoplasm"/>
    <property type="evidence" value="ECO:0007669"/>
    <property type="project" value="TreeGrafter"/>
</dbReference>
<dbReference type="PANTHER" id="PTHR24361">
    <property type="entry name" value="MITOGEN-ACTIVATED KINASE KINASE KINASE"/>
    <property type="match status" value="1"/>
</dbReference>
<name>A0A1D1W594_RAMVA</name>